<dbReference type="Proteomes" id="UP001278500">
    <property type="component" value="Unassembled WGS sequence"/>
</dbReference>
<evidence type="ECO:0000313" key="5">
    <source>
        <dbReference type="Proteomes" id="UP001278500"/>
    </source>
</evidence>
<dbReference type="InterPro" id="IPR056884">
    <property type="entry name" value="NPHP3-like_N"/>
</dbReference>
<dbReference type="SUPFAM" id="SSF52540">
    <property type="entry name" value="P-loop containing nucleoside triphosphate hydrolases"/>
    <property type="match status" value="1"/>
</dbReference>
<comment type="caution">
    <text evidence="4">The sequence shown here is derived from an EMBL/GenBank/DDBJ whole genome shotgun (WGS) entry which is preliminary data.</text>
</comment>
<sequence>MALLQRPDGLLTVVEMRLLEACDNCKAMGEQIAESIPKIQEKGVNSVKVGVSPPARKDLVVGALKDCKSMYSDFRNALQLVLAEGRIVDLERNRESTKSTLMLTMISNLWERSTRMQRPPPESSSTTTSDTETLGQQLQSDSARKKFESLMHPGSEHMQHQDREIPSWTEQQLSDVDCIETLLQQLNFGSLENRHEAIPEAYEKTYSWIFEQPQTPGSNSDHRLWGDFSNWLEHDSEGVYWITGKPGSGKSTLMKFIFGDERMNAHLRKWSGPKPFYTAAYFSWNAGDELQKSQEGLLRSLLYQIIRQAPQVALRLLPNRWAMLKLFGVSAARDFPAWSYKELRDCMASIKHLTKDFNLTIFIDGLDEFEGEHAQLIDLIKDLHRQPGIKVCVSSRPWNAFRDAFSGCPQLRMELLTKKDMEAFVQGKFDTNIAIAELRHDQPTITDGLVTDIVRKSDGVFLWVSLVTDSVLGGIVDGDTLADSYQLLDELPSDLSDLYDNLWSRVESEHKGERAQLLCVLDKYSHSESEYFRHVEYSAPFFVQGLHQTLLWFSVLEAKSPFSAGTFARRLHSRTKGLLEIKPSGYIDYLHRTAHDWITARWEEIQFEVPPDFDAHMALVTGLASTVHSAIYGFCCGDSYTWILLAFYHLSMVSEQHRNRSFAEIDRLADEIRNAAFKEASAGSDQSRYQGCWVSSDRQSCKTFGFVTMAAALGGAAFPYVQAKIIAEPAYYTVEGNKEDLIWSFVLGEKSPNIWSCISHKVLDLTAYQYFETRLDLAKLWMRCALKGTRDRAALSSKLANPHDELLEAPCQKYGKKKCQVCSGGTASAHRWKEDCADSDLLFQIGSANKKTASQVYVSWLVHKIVNPLCDRARRCSKMILSSIFPQLQILHPLAAFNPIEQLASIIRHLEALDYSLALLERLLRLSPPLNRELFQRAISDEELRLRLCLRSRTRASSPITQFRRHLIQDRAICSSISPD</sequence>
<organism evidence="4 5">
    <name type="scientific">Neurospora tetraspora</name>
    <dbReference type="NCBI Taxonomy" id="94610"/>
    <lineage>
        <taxon>Eukaryota</taxon>
        <taxon>Fungi</taxon>
        <taxon>Dikarya</taxon>
        <taxon>Ascomycota</taxon>
        <taxon>Pezizomycotina</taxon>
        <taxon>Sordariomycetes</taxon>
        <taxon>Sordariomycetidae</taxon>
        <taxon>Sordariales</taxon>
        <taxon>Sordariaceae</taxon>
        <taxon>Neurospora</taxon>
    </lineage>
</organism>
<gene>
    <name evidence="4" type="ORF">B0H65DRAFT_439215</name>
</gene>
<keyword evidence="5" id="KW-1185">Reference proteome</keyword>
<name>A0AAE0MWZ1_9PEZI</name>
<reference evidence="4" key="2">
    <citation type="submission" date="2023-06" db="EMBL/GenBank/DDBJ databases">
        <authorList>
            <consortium name="Lawrence Berkeley National Laboratory"/>
            <person name="Haridas S."/>
            <person name="Hensen N."/>
            <person name="Bonometti L."/>
            <person name="Westerberg I."/>
            <person name="Brannstrom I.O."/>
            <person name="Guillou S."/>
            <person name="Cros-Aarteil S."/>
            <person name="Calhoun S."/>
            <person name="Kuo A."/>
            <person name="Mondo S."/>
            <person name="Pangilinan J."/>
            <person name="Riley R."/>
            <person name="Labutti K."/>
            <person name="Andreopoulos B."/>
            <person name="Lipzen A."/>
            <person name="Chen C."/>
            <person name="Yanf M."/>
            <person name="Daum C."/>
            <person name="Ng V."/>
            <person name="Clum A."/>
            <person name="Steindorff A."/>
            <person name="Ohm R."/>
            <person name="Martin F."/>
            <person name="Silar P."/>
            <person name="Natvig D."/>
            <person name="Lalanne C."/>
            <person name="Gautier V."/>
            <person name="Ament-Velasquez S.L."/>
            <person name="Kruys A."/>
            <person name="Hutchinson M.I."/>
            <person name="Powell A.J."/>
            <person name="Barry K."/>
            <person name="Miller A.N."/>
            <person name="Grigoriev I.V."/>
            <person name="Debuchy R."/>
            <person name="Gladieux P."/>
            <person name="Thoren M.H."/>
            <person name="Johannesson H."/>
        </authorList>
    </citation>
    <scope>NUCLEOTIDE SEQUENCE</scope>
    <source>
        <strain evidence="4">CBS 560.94</strain>
    </source>
</reference>
<dbReference type="AlphaFoldDB" id="A0AAE0MWZ1"/>
<dbReference type="Pfam" id="PF24883">
    <property type="entry name" value="NPHP3_N"/>
    <property type="match status" value="1"/>
</dbReference>
<proteinExistence type="predicted"/>
<evidence type="ECO:0000256" key="1">
    <source>
        <dbReference type="ARBA" id="ARBA00022737"/>
    </source>
</evidence>
<dbReference type="PANTHER" id="PTHR10039:SF5">
    <property type="entry name" value="NACHT DOMAIN-CONTAINING PROTEIN"/>
    <property type="match status" value="1"/>
</dbReference>
<feature type="region of interest" description="Disordered" evidence="2">
    <location>
        <begin position="111"/>
        <end position="140"/>
    </location>
</feature>
<protein>
    <recommendedName>
        <fullName evidence="3">Nephrocystin 3-like N-terminal domain-containing protein</fullName>
    </recommendedName>
</protein>
<dbReference type="EMBL" id="JAUEPP010000001">
    <property type="protein sequence ID" value="KAK3356044.1"/>
    <property type="molecule type" value="Genomic_DNA"/>
</dbReference>
<keyword evidence="1" id="KW-0677">Repeat</keyword>
<dbReference type="InterPro" id="IPR027417">
    <property type="entry name" value="P-loop_NTPase"/>
</dbReference>
<dbReference type="PANTHER" id="PTHR10039">
    <property type="entry name" value="AMELOGENIN"/>
    <property type="match status" value="1"/>
</dbReference>
<dbReference type="RefSeq" id="XP_062687421.1">
    <property type="nucleotide sequence ID" value="XM_062825398.1"/>
</dbReference>
<accession>A0AAE0MWZ1</accession>
<feature type="domain" description="Nephrocystin 3-like N-terminal" evidence="3">
    <location>
        <begin position="227"/>
        <end position="396"/>
    </location>
</feature>
<evidence type="ECO:0000256" key="2">
    <source>
        <dbReference type="SAM" id="MobiDB-lite"/>
    </source>
</evidence>
<feature type="compositionally biased region" description="Low complexity" evidence="2">
    <location>
        <begin position="123"/>
        <end position="133"/>
    </location>
</feature>
<dbReference type="GeneID" id="87862552"/>
<reference evidence="4" key="1">
    <citation type="journal article" date="2023" name="Mol. Phylogenet. Evol.">
        <title>Genome-scale phylogeny and comparative genomics of the fungal order Sordariales.</title>
        <authorList>
            <person name="Hensen N."/>
            <person name="Bonometti L."/>
            <person name="Westerberg I."/>
            <person name="Brannstrom I.O."/>
            <person name="Guillou S."/>
            <person name="Cros-Aarteil S."/>
            <person name="Calhoun S."/>
            <person name="Haridas S."/>
            <person name="Kuo A."/>
            <person name="Mondo S."/>
            <person name="Pangilinan J."/>
            <person name="Riley R."/>
            <person name="LaButti K."/>
            <person name="Andreopoulos B."/>
            <person name="Lipzen A."/>
            <person name="Chen C."/>
            <person name="Yan M."/>
            <person name="Daum C."/>
            <person name="Ng V."/>
            <person name="Clum A."/>
            <person name="Steindorff A."/>
            <person name="Ohm R.A."/>
            <person name="Martin F."/>
            <person name="Silar P."/>
            <person name="Natvig D.O."/>
            <person name="Lalanne C."/>
            <person name="Gautier V."/>
            <person name="Ament-Velasquez S.L."/>
            <person name="Kruys A."/>
            <person name="Hutchinson M.I."/>
            <person name="Powell A.J."/>
            <person name="Barry K."/>
            <person name="Miller A.N."/>
            <person name="Grigoriev I.V."/>
            <person name="Debuchy R."/>
            <person name="Gladieux P."/>
            <person name="Hiltunen Thoren M."/>
            <person name="Johannesson H."/>
        </authorList>
    </citation>
    <scope>NUCLEOTIDE SEQUENCE</scope>
    <source>
        <strain evidence="4">CBS 560.94</strain>
    </source>
</reference>
<evidence type="ECO:0000259" key="3">
    <source>
        <dbReference type="Pfam" id="PF24883"/>
    </source>
</evidence>
<evidence type="ECO:0000313" key="4">
    <source>
        <dbReference type="EMBL" id="KAK3356044.1"/>
    </source>
</evidence>
<dbReference type="Gene3D" id="3.40.50.300">
    <property type="entry name" value="P-loop containing nucleotide triphosphate hydrolases"/>
    <property type="match status" value="1"/>
</dbReference>